<evidence type="ECO:0000256" key="2">
    <source>
        <dbReference type="ARBA" id="ARBA00023125"/>
    </source>
</evidence>
<organism evidence="8 9">
    <name type="scientific">Lophiostoma macrostomum CBS 122681</name>
    <dbReference type="NCBI Taxonomy" id="1314788"/>
    <lineage>
        <taxon>Eukaryota</taxon>
        <taxon>Fungi</taxon>
        <taxon>Dikarya</taxon>
        <taxon>Ascomycota</taxon>
        <taxon>Pezizomycotina</taxon>
        <taxon>Dothideomycetes</taxon>
        <taxon>Pleosporomycetidae</taxon>
        <taxon>Pleosporales</taxon>
        <taxon>Lophiostomataceae</taxon>
        <taxon>Lophiostoma</taxon>
    </lineage>
</organism>
<dbReference type="InterPro" id="IPR001005">
    <property type="entry name" value="SANT/Myb"/>
</dbReference>
<evidence type="ECO:0000313" key="9">
    <source>
        <dbReference type="Proteomes" id="UP000799324"/>
    </source>
</evidence>
<dbReference type="PROSITE" id="PS51294">
    <property type="entry name" value="HTH_MYB"/>
    <property type="match status" value="2"/>
</dbReference>
<dbReference type="InterPro" id="IPR051575">
    <property type="entry name" value="Myb-like_DNA-bd"/>
</dbReference>
<dbReference type="PANTHER" id="PTHR46621:SF1">
    <property type="entry name" value="SNRNA-ACTIVATING PROTEIN COMPLEX SUBUNIT 4"/>
    <property type="match status" value="1"/>
</dbReference>
<evidence type="ECO:0000259" key="7">
    <source>
        <dbReference type="PROSITE" id="PS51294"/>
    </source>
</evidence>
<dbReference type="GO" id="GO:0042796">
    <property type="term" value="P:snRNA transcription by RNA polymerase III"/>
    <property type="evidence" value="ECO:0007669"/>
    <property type="project" value="TreeGrafter"/>
</dbReference>
<feature type="region of interest" description="Disordered" evidence="5">
    <location>
        <begin position="151"/>
        <end position="177"/>
    </location>
</feature>
<dbReference type="PROSITE" id="PS50090">
    <property type="entry name" value="MYB_LIKE"/>
    <property type="match status" value="2"/>
</dbReference>
<feature type="domain" description="HTH myb-type" evidence="7">
    <location>
        <begin position="62"/>
        <end position="112"/>
    </location>
</feature>
<evidence type="ECO:0000256" key="4">
    <source>
        <dbReference type="ARBA" id="ARBA00023242"/>
    </source>
</evidence>
<keyword evidence="2" id="KW-0238">DNA-binding</keyword>
<evidence type="ECO:0000256" key="1">
    <source>
        <dbReference type="ARBA" id="ARBA00023015"/>
    </source>
</evidence>
<accession>A0A6A6T5S3</accession>
<feature type="domain" description="Myb-like" evidence="6">
    <location>
        <begin position="6"/>
        <end position="56"/>
    </location>
</feature>
<evidence type="ECO:0000313" key="8">
    <source>
        <dbReference type="EMBL" id="KAF2654188.1"/>
    </source>
</evidence>
<sequence length="288" mass="31341">MTTKETQKVATGSWSDTEDERLKVAVTKHGPRWTSVAAEVGTRNGEQCAKRWNDYVNPDLDHSPWSLQEDQRLLPIVALYGHNWKHISENFLPTRAPLAIKNRFALLMRRQKRQTARLQQRHIDDTVSSALNTPPSAEHHSCDLELVSMQPSSLSSSTSGSERASSNGTADMPNLFPVGNLQGGLGQTFDGSQNIGQDVASMAWQDENIICNNLDLSSLYTIGAGGAVDNGQQSGLLGSGSDPGLEFSVTCSRSMLKAMVCHAFDGAMSETAGMPEEQPVTVTLRLKK</sequence>
<dbReference type="SUPFAM" id="SSF46689">
    <property type="entry name" value="Homeodomain-like"/>
    <property type="match status" value="1"/>
</dbReference>
<keyword evidence="4" id="KW-0539">Nucleus</keyword>
<dbReference type="OrthoDB" id="2143914at2759"/>
<feature type="domain" description="HTH myb-type" evidence="7">
    <location>
        <begin position="6"/>
        <end position="60"/>
    </location>
</feature>
<feature type="compositionally biased region" description="Polar residues" evidence="5">
    <location>
        <begin position="126"/>
        <end position="135"/>
    </location>
</feature>
<keyword evidence="3" id="KW-0804">Transcription</keyword>
<dbReference type="SMART" id="SM00717">
    <property type="entry name" value="SANT"/>
    <property type="match status" value="2"/>
</dbReference>
<reference evidence="8" key="1">
    <citation type="journal article" date="2020" name="Stud. Mycol.">
        <title>101 Dothideomycetes genomes: a test case for predicting lifestyles and emergence of pathogens.</title>
        <authorList>
            <person name="Haridas S."/>
            <person name="Albert R."/>
            <person name="Binder M."/>
            <person name="Bloem J."/>
            <person name="Labutti K."/>
            <person name="Salamov A."/>
            <person name="Andreopoulos B."/>
            <person name="Baker S."/>
            <person name="Barry K."/>
            <person name="Bills G."/>
            <person name="Bluhm B."/>
            <person name="Cannon C."/>
            <person name="Castanera R."/>
            <person name="Culley D."/>
            <person name="Daum C."/>
            <person name="Ezra D."/>
            <person name="Gonzalez J."/>
            <person name="Henrissat B."/>
            <person name="Kuo A."/>
            <person name="Liang C."/>
            <person name="Lipzen A."/>
            <person name="Lutzoni F."/>
            <person name="Magnuson J."/>
            <person name="Mondo S."/>
            <person name="Nolan M."/>
            <person name="Ohm R."/>
            <person name="Pangilinan J."/>
            <person name="Park H.-J."/>
            <person name="Ramirez L."/>
            <person name="Alfaro M."/>
            <person name="Sun H."/>
            <person name="Tritt A."/>
            <person name="Yoshinaga Y."/>
            <person name="Zwiers L.-H."/>
            <person name="Turgeon B."/>
            <person name="Goodwin S."/>
            <person name="Spatafora J."/>
            <person name="Crous P."/>
            <person name="Grigoriev I."/>
        </authorList>
    </citation>
    <scope>NUCLEOTIDE SEQUENCE</scope>
    <source>
        <strain evidence="8">CBS 122681</strain>
    </source>
</reference>
<feature type="domain" description="Myb-like" evidence="6">
    <location>
        <begin position="57"/>
        <end position="108"/>
    </location>
</feature>
<dbReference type="GO" id="GO:0042795">
    <property type="term" value="P:snRNA transcription by RNA polymerase II"/>
    <property type="evidence" value="ECO:0007669"/>
    <property type="project" value="TreeGrafter"/>
</dbReference>
<evidence type="ECO:0000256" key="3">
    <source>
        <dbReference type="ARBA" id="ARBA00023163"/>
    </source>
</evidence>
<dbReference type="CDD" id="cd00167">
    <property type="entry name" value="SANT"/>
    <property type="match status" value="2"/>
</dbReference>
<dbReference type="Pfam" id="PF00249">
    <property type="entry name" value="Myb_DNA-binding"/>
    <property type="match status" value="2"/>
</dbReference>
<dbReference type="Proteomes" id="UP000799324">
    <property type="component" value="Unassembled WGS sequence"/>
</dbReference>
<proteinExistence type="predicted"/>
<keyword evidence="9" id="KW-1185">Reference proteome</keyword>
<name>A0A6A6T5S3_9PLEO</name>
<evidence type="ECO:0000256" key="5">
    <source>
        <dbReference type="SAM" id="MobiDB-lite"/>
    </source>
</evidence>
<dbReference type="Gene3D" id="1.10.10.60">
    <property type="entry name" value="Homeodomain-like"/>
    <property type="match status" value="2"/>
</dbReference>
<dbReference type="GO" id="GO:0000978">
    <property type="term" value="F:RNA polymerase II cis-regulatory region sequence-specific DNA binding"/>
    <property type="evidence" value="ECO:0007669"/>
    <property type="project" value="TreeGrafter"/>
</dbReference>
<dbReference type="InterPro" id="IPR009057">
    <property type="entry name" value="Homeodomain-like_sf"/>
</dbReference>
<dbReference type="GO" id="GO:0001006">
    <property type="term" value="F:RNA polymerase III type 3 promoter sequence-specific DNA binding"/>
    <property type="evidence" value="ECO:0007669"/>
    <property type="project" value="TreeGrafter"/>
</dbReference>
<dbReference type="PANTHER" id="PTHR46621">
    <property type="entry name" value="SNRNA-ACTIVATING PROTEIN COMPLEX SUBUNIT 4"/>
    <property type="match status" value="1"/>
</dbReference>
<feature type="region of interest" description="Disordered" evidence="5">
    <location>
        <begin position="117"/>
        <end position="139"/>
    </location>
</feature>
<gene>
    <name evidence="8" type="ORF">K491DRAFT_717360</name>
</gene>
<dbReference type="GO" id="GO:0019185">
    <property type="term" value="C:snRNA-activating protein complex"/>
    <property type="evidence" value="ECO:0007669"/>
    <property type="project" value="TreeGrafter"/>
</dbReference>
<protein>
    <submittedName>
        <fullName evidence="8">Uncharacterized protein</fullName>
    </submittedName>
</protein>
<dbReference type="EMBL" id="MU004368">
    <property type="protein sequence ID" value="KAF2654188.1"/>
    <property type="molecule type" value="Genomic_DNA"/>
</dbReference>
<dbReference type="AlphaFoldDB" id="A0A6A6T5S3"/>
<dbReference type="InterPro" id="IPR017930">
    <property type="entry name" value="Myb_dom"/>
</dbReference>
<evidence type="ECO:0000259" key="6">
    <source>
        <dbReference type="PROSITE" id="PS50090"/>
    </source>
</evidence>
<keyword evidence="1" id="KW-0805">Transcription regulation</keyword>
<feature type="compositionally biased region" description="Low complexity" evidence="5">
    <location>
        <begin position="151"/>
        <end position="167"/>
    </location>
</feature>